<dbReference type="AlphaFoldDB" id="A0A9D5YXZ9"/>
<evidence type="ECO:0000313" key="3">
    <source>
        <dbReference type="Proteomes" id="UP000822993"/>
    </source>
</evidence>
<gene>
    <name evidence="2" type="ORF">H9623_01795</name>
</gene>
<feature type="transmembrane region" description="Helical" evidence="1">
    <location>
        <begin position="21"/>
        <end position="44"/>
    </location>
</feature>
<accession>A0A9D5YXZ9</accession>
<sequence length="476" mass="49440">MTRPRRARTVRGQGERGASTIETFGVVAVAVVLVTALILVFTTFKVGDRIAIELCKVVTAVSGSGASCGTVTDAAAPQQDKDFQPPVCMLSEKNESYSAQIKIAFVTIGENSGFIVQEQADGSVKVTVTDGGALGAEGGAGATFNIGKLGSETKGGADVDFGGGLTFGYGDTWEFTSKAEYDTMRSQLDDYLMQQEMLKQEGGAWAIKGMGGFVDAPKPPTVKFTTIGLEAALDGGIGLREPTGKKDADGKEEFLDPNLGLSFSLDGSGEVVVETSSNGDVTYNYQLKGSGAAGIELVAGSGTGSLSGEAAFSVKRDKNKDVTEIVFKTVGASSLEGQLGNATFEQVNGGAGTAEGSSVMTTTTLVVDDSNRAQVDAWLAERGDALRIPLSAVVPDKPSDDPFSQLLYEKATVSRVEYENIQDGFAFGAAVKAGLQLGFNFSMEEATATAVKAHFLGAPQADAVRPWVDDAVCIGG</sequence>
<keyword evidence="3" id="KW-1185">Reference proteome</keyword>
<dbReference type="RefSeq" id="WP_193718394.1">
    <property type="nucleotide sequence ID" value="NZ_JACSPN010000002.1"/>
</dbReference>
<evidence type="ECO:0000313" key="2">
    <source>
        <dbReference type="EMBL" id="MBE7699041.1"/>
    </source>
</evidence>
<keyword evidence="1" id="KW-0472">Membrane</keyword>
<keyword evidence="1" id="KW-0812">Transmembrane</keyword>
<reference evidence="2 3" key="1">
    <citation type="submission" date="2020-08" db="EMBL/GenBank/DDBJ databases">
        <title>A Genomic Blueprint of the Chicken Gut Microbiome.</title>
        <authorList>
            <person name="Gilroy R."/>
            <person name="Ravi A."/>
            <person name="Getino M."/>
            <person name="Pursley I."/>
            <person name="Horton D.L."/>
            <person name="Alikhan N.-F."/>
            <person name="Baker D."/>
            <person name="Gharbi K."/>
            <person name="Hall N."/>
            <person name="Watson M."/>
            <person name="Adriaenssens E.M."/>
            <person name="Foster-Nyarko E."/>
            <person name="Jarju S."/>
            <person name="Secka A."/>
            <person name="Antonio M."/>
            <person name="Oren A."/>
            <person name="Chaudhuri R."/>
            <person name="La Ragione R.M."/>
            <person name="Hildebrand F."/>
            <person name="Pallen M.J."/>
        </authorList>
    </citation>
    <scope>NUCLEOTIDE SEQUENCE [LARGE SCALE GENOMIC DNA]</scope>
    <source>
        <strain evidence="2 3">Sa1BUA8</strain>
    </source>
</reference>
<evidence type="ECO:0000256" key="1">
    <source>
        <dbReference type="SAM" id="Phobius"/>
    </source>
</evidence>
<organism evidence="2 3">
    <name type="scientific">Oerskovia douganii</name>
    <dbReference type="NCBI Taxonomy" id="2762210"/>
    <lineage>
        <taxon>Bacteria</taxon>
        <taxon>Bacillati</taxon>
        <taxon>Actinomycetota</taxon>
        <taxon>Actinomycetes</taxon>
        <taxon>Micrococcales</taxon>
        <taxon>Cellulomonadaceae</taxon>
        <taxon>Oerskovia</taxon>
    </lineage>
</organism>
<dbReference type="EMBL" id="JACSPN010000002">
    <property type="protein sequence ID" value="MBE7699041.1"/>
    <property type="molecule type" value="Genomic_DNA"/>
</dbReference>
<keyword evidence="1" id="KW-1133">Transmembrane helix</keyword>
<proteinExistence type="predicted"/>
<protein>
    <submittedName>
        <fullName evidence="2">Uncharacterized protein</fullName>
    </submittedName>
</protein>
<name>A0A9D5YXZ9_9CELL</name>
<dbReference type="Proteomes" id="UP000822993">
    <property type="component" value="Unassembled WGS sequence"/>
</dbReference>
<comment type="caution">
    <text evidence="2">The sequence shown here is derived from an EMBL/GenBank/DDBJ whole genome shotgun (WGS) entry which is preliminary data.</text>
</comment>